<comment type="caution">
    <text evidence="1">The sequence shown here is derived from an EMBL/GenBank/DDBJ whole genome shotgun (WGS) entry which is preliminary data.</text>
</comment>
<accession>A0A3M3XN59</accession>
<sequence length="778" mass="84785">MNITGGDVMAGHSAESLLAWMKDTTRLRGWDAVIALDGAQFNGMLDETYRRGVGQGLSRPVSNGSVTIPDTQTSHFFSGCVLGAPALSFRHTSFERASLAWRMALLGGLHTVVEDIHGQHIIQRIAAYEPLNAPDLELDLALDSQGPSLLVDLGQGTNATLDFAGTPTEQREIGKFFQGWLSSPDNHERVFELGVFSEQSNELLQVRRIDVRSQLESPEAEPGSSKGALLLFTTMTYGVTGGLPNEEADFRYLIPNDDKAGYTATAVFSAHALHRAAFGHAVMRLLQTSDFEFITSADSPLQRMVAHAGLFAVPASEYQSADFAFRSELFSVRAFNQLHPLTIDFEYNQVTQNWSFPCTLDFSYRALDGGQWQARNATFNVSLKHEFHLDADGDDEQAMEGHLYTPYLYDEHVVPVGDLPDVLSAEEQLQINGFVAYTVKHALLKGFSQTLDAGGAERFLDNWLLPGEQSLQPMRRQMPYDLAVFGRIVAAPEAFSIVEQQAVVIAGETLQLTTQPARERLTWAVKIPSDGIADSYGTINEQGLYRAPEVPSMPQHVQRVLIEALDPVTLASSTVLISVVTSVIGVNPLVEVCNHDERIKLSASHARGGVLKWDIANRTPESGTLEDDPQGGKFYVAGPAGRDKTYVLDQITVSDGQSTQAIKVLVRRHAPALVVRVVNSSDGKVVLQARANALEIAARWSLDGPGLIQGNGLEGVYTSHPGTPERFVVVFASYEDPLGLGTLQGHLILPLPLIDSSDVLRALVSQPESSQGAARSEM</sequence>
<gene>
    <name evidence="1" type="ORF">ALQ36_04363</name>
</gene>
<proteinExistence type="predicted"/>
<organism evidence="1 2">
    <name type="scientific">Pseudomonas syringae pv. primulae</name>
    <dbReference type="NCBI Taxonomy" id="251707"/>
    <lineage>
        <taxon>Bacteria</taxon>
        <taxon>Pseudomonadati</taxon>
        <taxon>Pseudomonadota</taxon>
        <taxon>Gammaproteobacteria</taxon>
        <taxon>Pseudomonadales</taxon>
        <taxon>Pseudomonadaceae</taxon>
        <taxon>Pseudomonas</taxon>
    </lineage>
</organism>
<dbReference type="AlphaFoldDB" id="A0A3M3XN59"/>
<evidence type="ECO:0000313" key="2">
    <source>
        <dbReference type="Proteomes" id="UP000281350"/>
    </source>
</evidence>
<dbReference type="EMBL" id="RBPY01000167">
    <property type="protein sequence ID" value="RMO70944.1"/>
    <property type="molecule type" value="Genomic_DNA"/>
</dbReference>
<evidence type="ECO:0000313" key="1">
    <source>
        <dbReference type="EMBL" id="RMO70944.1"/>
    </source>
</evidence>
<protein>
    <submittedName>
        <fullName evidence="1">Uncharacterized protein</fullName>
    </submittedName>
</protein>
<dbReference type="Proteomes" id="UP000281350">
    <property type="component" value="Unassembled WGS sequence"/>
</dbReference>
<reference evidence="1 2" key="1">
    <citation type="submission" date="2018-08" db="EMBL/GenBank/DDBJ databases">
        <title>Recombination of ecologically and evolutionarily significant loci maintains genetic cohesion in the Pseudomonas syringae species complex.</title>
        <authorList>
            <person name="Dillon M."/>
            <person name="Thakur S."/>
            <person name="Almeida R.N.D."/>
            <person name="Weir B.S."/>
            <person name="Guttman D.S."/>
        </authorList>
    </citation>
    <scope>NUCLEOTIDE SEQUENCE [LARGE SCALE GENOMIC DNA]</scope>
    <source>
        <strain evidence="1 2">ICMP 2732</strain>
    </source>
</reference>
<name>A0A3M3XN59_9PSED</name>